<dbReference type="CDD" id="cd00586">
    <property type="entry name" value="4HBT"/>
    <property type="match status" value="1"/>
</dbReference>
<proteinExistence type="predicted"/>
<name>A0ABP7PM77_9BACT</name>
<dbReference type="Gene3D" id="3.10.129.10">
    <property type="entry name" value="Hotdog Thioesterase"/>
    <property type="match status" value="1"/>
</dbReference>
<dbReference type="PANTHER" id="PTHR31793">
    <property type="entry name" value="4-HYDROXYBENZOYL-COA THIOESTERASE FAMILY MEMBER"/>
    <property type="match status" value="1"/>
</dbReference>
<keyword evidence="1" id="KW-0378">Hydrolase</keyword>
<dbReference type="InterPro" id="IPR029069">
    <property type="entry name" value="HotDog_dom_sf"/>
</dbReference>
<dbReference type="InterPro" id="IPR050563">
    <property type="entry name" value="4-hydroxybenzoyl-CoA_TE"/>
</dbReference>
<sequence length="136" mass="15386">MPDAPAYAFSHEFRVPDSAIDALGHANNVEYVRWVQDVAGAHWLSICPAELREQIIWVVREHRIRYLQSAFADETLRATTWVGETSGATSLRYTRLTRASDGVLLCEAETTWVLLDPKSGRPVRVTAEMVSWLTKE</sequence>
<protein>
    <submittedName>
        <fullName evidence="2">Thioesterase family protein</fullName>
    </submittedName>
</protein>
<dbReference type="RefSeq" id="WP_345122223.1">
    <property type="nucleotide sequence ID" value="NZ_BAABDI010000006.1"/>
</dbReference>
<comment type="caution">
    <text evidence="2">The sequence shown here is derived from an EMBL/GenBank/DDBJ whole genome shotgun (WGS) entry which is preliminary data.</text>
</comment>
<gene>
    <name evidence="2" type="ORF">GCM10022407_12670</name>
</gene>
<reference evidence="3" key="1">
    <citation type="journal article" date="2019" name="Int. J. Syst. Evol. Microbiol.">
        <title>The Global Catalogue of Microorganisms (GCM) 10K type strain sequencing project: providing services to taxonomists for standard genome sequencing and annotation.</title>
        <authorList>
            <consortium name="The Broad Institute Genomics Platform"/>
            <consortium name="The Broad Institute Genome Sequencing Center for Infectious Disease"/>
            <person name="Wu L."/>
            <person name="Ma J."/>
        </authorList>
    </citation>
    <scope>NUCLEOTIDE SEQUENCE [LARGE SCALE GENOMIC DNA]</scope>
    <source>
        <strain evidence="3">JCM 17217</strain>
    </source>
</reference>
<dbReference type="EMBL" id="BAABDI010000006">
    <property type="protein sequence ID" value="GAA3968005.1"/>
    <property type="molecule type" value="Genomic_DNA"/>
</dbReference>
<evidence type="ECO:0000256" key="1">
    <source>
        <dbReference type="ARBA" id="ARBA00022801"/>
    </source>
</evidence>
<dbReference type="Pfam" id="PF13279">
    <property type="entry name" value="4HBT_2"/>
    <property type="match status" value="1"/>
</dbReference>
<evidence type="ECO:0000313" key="2">
    <source>
        <dbReference type="EMBL" id="GAA3968005.1"/>
    </source>
</evidence>
<dbReference type="Proteomes" id="UP001501556">
    <property type="component" value="Unassembled WGS sequence"/>
</dbReference>
<accession>A0ABP7PM77</accession>
<dbReference type="PANTHER" id="PTHR31793:SF37">
    <property type="entry name" value="ACYL-COA THIOESTER HYDROLASE YBGC"/>
    <property type="match status" value="1"/>
</dbReference>
<dbReference type="SUPFAM" id="SSF54637">
    <property type="entry name" value="Thioesterase/thiol ester dehydrase-isomerase"/>
    <property type="match status" value="1"/>
</dbReference>
<keyword evidence="3" id="KW-1185">Reference proteome</keyword>
<organism evidence="2 3">
    <name type="scientific">Hymenobacter antarcticus</name>
    <dbReference type="NCBI Taxonomy" id="486270"/>
    <lineage>
        <taxon>Bacteria</taxon>
        <taxon>Pseudomonadati</taxon>
        <taxon>Bacteroidota</taxon>
        <taxon>Cytophagia</taxon>
        <taxon>Cytophagales</taxon>
        <taxon>Hymenobacteraceae</taxon>
        <taxon>Hymenobacter</taxon>
    </lineage>
</organism>
<evidence type="ECO:0000313" key="3">
    <source>
        <dbReference type="Proteomes" id="UP001501556"/>
    </source>
</evidence>